<organism evidence="7 8">
    <name type="scientific">Papaver nudicaule</name>
    <name type="common">Iceland poppy</name>
    <dbReference type="NCBI Taxonomy" id="74823"/>
    <lineage>
        <taxon>Eukaryota</taxon>
        <taxon>Viridiplantae</taxon>
        <taxon>Streptophyta</taxon>
        <taxon>Embryophyta</taxon>
        <taxon>Tracheophyta</taxon>
        <taxon>Spermatophyta</taxon>
        <taxon>Magnoliopsida</taxon>
        <taxon>Ranunculales</taxon>
        <taxon>Papaveraceae</taxon>
        <taxon>Papaveroideae</taxon>
        <taxon>Papaver</taxon>
    </lineage>
</organism>
<name>A0AA41VTL5_PAPNU</name>
<protein>
    <recommendedName>
        <fullName evidence="4">SKP1-like protein</fullName>
    </recommendedName>
</protein>
<comment type="function">
    <text evidence="4">Involved in ubiquitination and subsequent proteasomal degradation of target proteins. Together with CUL1, RBX1 and a F-box protein, it forms a SCF E3 ubiquitin ligase complex. The functional specificity of this complex depends on the type of F-box protein. In the SCF complex, it serves as an adapter that links the F-box protein to CUL1.</text>
</comment>
<gene>
    <name evidence="7" type="ORF">MKW94_019157</name>
</gene>
<evidence type="ECO:0000256" key="1">
    <source>
        <dbReference type="ARBA" id="ARBA00004906"/>
    </source>
</evidence>
<feature type="domain" description="SKP1 component POZ" evidence="6">
    <location>
        <begin position="8"/>
        <end position="68"/>
    </location>
</feature>
<dbReference type="Pfam" id="PF01466">
    <property type="entry name" value="Skp1"/>
    <property type="match status" value="1"/>
</dbReference>
<dbReference type="GO" id="GO:0016567">
    <property type="term" value="P:protein ubiquitination"/>
    <property type="evidence" value="ECO:0007669"/>
    <property type="project" value="UniProtKB-UniRule"/>
</dbReference>
<feature type="domain" description="SKP1 component dimerisation" evidence="5">
    <location>
        <begin position="107"/>
        <end position="149"/>
    </location>
</feature>
<dbReference type="EMBL" id="JAJJMA010290591">
    <property type="protein sequence ID" value="MCL7047212.1"/>
    <property type="molecule type" value="Genomic_DNA"/>
</dbReference>
<dbReference type="SUPFAM" id="SSF54695">
    <property type="entry name" value="POZ domain"/>
    <property type="match status" value="1"/>
</dbReference>
<dbReference type="InterPro" id="IPR016897">
    <property type="entry name" value="SKP1"/>
</dbReference>
<dbReference type="Gene3D" id="3.30.710.10">
    <property type="entry name" value="Potassium Channel Kv1.1, Chain A"/>
    <property type="match status" value="1"/>
</dbReference>
<dbReference type="InterPro" id="IPR016073">
    <property type="entry name" value="Skp1_comp_POZ"/>
</dbReference>
<dbReference type="PANTHER" id="PTHR11165">
    <property type="entry name" value="SKP1"/>
    <property type="match status" value="1"/>
</dbReference>
<comment type="similarity">
    <text evidence="2 4">Belongs to the SKP1 family.</text>
</comment>
<dbReference type="InterPro" id="IPR036296">
    <property type="entry name" value="SKP1-like_dim_sf"/>
</dbReference>
<keyword evidence="3 4" id="KW-0833">Ubl conjugation pathway</keyword>
<evidence type="ECO:0000256" key="2">
    <source>
        <dbReference type="ARBA" id="ARBA00009993"/>
    </source>
</evidence>
<dbReference type="Proteomes" id="UP001177140">
    <property type="component" value="Unassembled WGS sequence"/>
</dbReference>
<evidence type="ECO:0000259" key="5">
    <source>
        <dbReference type="Pfam" id="PF01466"/>
    </source>
</evidence>
<evidence type="ECO:0000259" key="6">
    <source>
        <dbReference type="Pfam" id="PF03931"/>
    </source>
</evidence>
<comment type="subunit">
    <text evidence="4">Part of a SCF (SKP1-cullin-F-box) protein ligase complex.</text>
</comment>
<dbReference type="InterPro" id="IPR011333">
    <property type="entry name" value="SKP1/BTB/POZ_sf"/>
</dbReference>
<comment type="pathway">
    <text evidence="1 4">Protein modification; protein ubiquitination.</text>
</comment>
<keyword evidence="8" id="KW-1185">Reference proteome</keyword>
<dbReference type="GO" id="GO:0006511">
    <property type="term" value="P:ubiquitin-dependent protein catabolic process"/>
    <property type="evidence" value="ECO:0007669"/>
    <property type="project" value="InterPro"/>
</dbReference>
<comment type="caution">
    <text evidence="7">The sequence shown here is derived from an EMBL/GenBank/DDBJ whole genome shotgun (WGS) entry which is preliminary data.</text>
</comment>
<dbReference type="InterPro" id="IPR016072">
    <property type="entry name" value="Skp1_comp_dimer"/>
</dbReference>
<dbReference type="PIRSF" id="PIRSF028729">
    <property type="entry name" value="E3_ubiquit_lig_SCF_Skp"/>
    <property type="match status" value="1"/>
</dbReference>
<accession>A0AA41VTL5</accession>
<reference evidence="7" key="1">
    <citation type="submission" date="2022-03" db="EMBL/GenBank/DDBJ databases">
        <title>A functionally conserved STORR gene fusion in Papaver species that diverged 16.8 million years ago.</title>
        <authorList>
            <person name="Catania T."/>
        </authorList>
    </citation>
    <scope>NUCLEOTIDE SEQUENCE</scope>
    <source>
        <strain evidence="7">S-191538</strain>
    </source>
</reference>
<sequence length="176" mass="19555">MAGAPPTKMITLKSSDGQTFVVEESVALQSKTLEHMIADNDNENIVIPLIMITGSVFAKVVEYCTKHAEVETSDEDKRIWDAQFVNCTNFQMLVDMIMAANFLNITGLLDLTAQKVADCLEYATPEEILRAFNILNEITPEEEEEEIRRRAVLGPAELLEKLENNIAILGGVIRGV</sequence>
<dbReference type="InterPro" id="IPR001232">
    <property type="entry name" value="SKP1-like"/>
</dbReference>
<dbReference type="Pfam" id="PF03931">
    <property type="entry name" value="Skp1_POZ"/>
    <property type="match status" value="1"/>
</dbReference>
<evidence type="ECO:0000313" key="8">
    <source>
        <dbReference type="Proteomes" id="UP001177140"/>
    </source>
</evidence>
<dbReference type="GO" id="GO:0009867">
    <property type="term" value="P:jasmonic acid mediated signaling pathway"/>
    <property type="evidence" value="ECO:0007669"/>
    <property type="project" value="UniProtKB-ARBA"/>
</dbReference>
<evidence type="ECO:0000256" key="4">
    <source>
        <dbReference type="PIRNR" id="PIRNR028729"/>
    </source>
</evidence>
<evidence type="ECO:0000256" key="3">
    <source>
        <dbReference type="ARBA" id="ARBA00022786"/>
    </source>
</evidence>
<evidence type="ECO:0000313" key="7">
    <source>
        <dbReference type="EMBL" id="MCL7047212.1"/>
    </source>
</evidence>
<dbReference type="AlphaFoldDB" id="A0AA41VTL5"/>
<dbReference type="SUPFAM" id="SSF81382">
    <property type="entry name" value="Skp1 dimerisation domain-like"/>
    <property type="match status" value="1"/>
</dbReference>
<dbReference type="SMART" id="SM00512">
    <property type="entry name" value="Skp1"/>
    <property type="match status" value="1"/>
</dbReference>
<proteinExistence type="inferred from homology"/>
<dbReference type="CDD" id="cd18322">
    <property type="entry name" value="BTB_POZ_SKP1"/>
    <property type="match status" value="1"/>
</dbReference>